<dbReference type="EMBL" id="QEWP01000011">
    <property type="protein sequence ID" value="PWD98858.1"/>
    <property type="molecule type" value="Genomic_DNA"/>
</dbReference>
<evidence type="ECO:0000313" key="3">
    <source>
        <dbReference type="Proteomes" id="UP000244956"/>
    </source>
</evidence>
<dbReference type="GO" id="GO:0003677">
    <property type="term" value="F:DNA binding"/>
    <property type="evidence" value="ECO:0007669"/>
    <property type="project" value="UniProtKB-KW"/>
</dbReference>
<reference evidence="2 3" key="1">
    <citation type="submission" date="2018-05" db="EMBL/GenBank/DDBJ databases">
        <title>Marinilabilia rubrum sp. nov., isolated from saltern sediment.</title>
        <authorList>
            <person name="Zhang R."/>
        </authorList>
    </citation>
    <scope>NUCLEOTIDE SEQUENCE [LARGE SCALE GENOMIC DNA]</scope>
    <source>
        <strain evidence="2 3">WTE16</strain>
    </source>
</reference>
<dbReference type="AlphaFoldDB" id="A0A2U2B714"/>
<proteinExistence type="predicted"/>
<accession>A0A2U2B714</accession>
<name>A0A2U2B714_9BACT</name>
<dbReference type="PROSITE" id="PS51301">
    <property type="entry name" value="KILA_N"/>
    <property type="match status" value="1"/>
</dbReference>
<sequence length="290" mass="33988">MTSKSQIEVENKLISIVKQDEQDYISLTDMVKGEEGSDHIRNWMRNRNTVEFIGLWETLNNPNFKPVEFDTFRKQAGLNSFNLTPKKWIEATNAIGLISKSGRYGGTYAHKDLAFEFGSWISPMFKLLLIKEYQRLKEIESNQYNLEWNVKRILSKTNYQIHADAVKDCILPEKNYDKDKEWLIYAEEADLLNVALFKSTAKDWREVNPDKAKKGLNIRDFASINELVVLANLENLNSILIRNQVDKEQRYRQLRDIVKIQLKSLDEKNFMKALKKVSDDIYIDNKNKLK</sequence>
<gene>
    <name evidence="2" type="ORF">DDZ16_14075</name>
</gene>
<organism evidence="2 3">
    <name type="scientific">Marinilabilia rubra</name>
    <dbReference type="NCBI Taxonomy" id="2162893"/>
    <lineage>
        <taxon>Bacteria</taxon>
        <taxon>Pseudomonadati</taxon>
        <taxon>Bacteroidota</taxon>
        <taxon>Bacteroidia</taxon>
        <taxon>Marinilabiliales</taxon>
        <taxon>Marinilabiliaceae</taxon>
        <taxon>Marinilabilia</taxon>
    </lineage>
</organism>
<dbReference type="Pfam" id="PF04383">
    <property type="entry name" value="KilA-N"/>
    <property type="match status" value="1"/>
</dbReference>
<evidence type="ECO:0000313" key="2">
    <source>
        <dbReference type="EMBL" id="PWD98858.1"/>
    </source>
</evidence>
<keyword evidence="2" id="KW-0238">DNA-binding</keyword>
<dbReference type="OrthoDB" id="9810290at2"/>
<protein>
    <submittedName>
        <fullName evidence="2">DNA-binding protein</fullName>
    </submittedName>
</protein>
<dbReference type="InterPro" id="IPR018004">
    <property type="entry name" value="KilA/APSES_HTH"/>
</dbReference>
<dbReference type="SMART" id="SM01252">
    <property type="entry name" value="KilA-N"/>
    <property type="match status" value="1"/>
</dbReference>
<comment type="caution">
    <text evidence="2">The sequence shown here is derived from an EMBL/GenBank/DDBJ whole genome shotgun (WGS) entry which is preliminary data.</text>
</comment>
<evidence type="ECO:0000259" key="1">
    <source>
        <dbReference type="PROSITE" id="PS51301"/>
    </source>
</evidence>
<keyword evidence="3" id="KW-1185">Reference proteome</keyword>
<dbReference type="RefSeq" id="WP_109265117.1">
    <property type="nucleotide sequence ID" value="NZ_QEWP01000011.1"/>
</dbReference>
<feature type="domain" description="KilA-N" evidence="1">
    <location>
        <begin position="3"/>
        <end position="136"/>
    </location>
</feature>
<dbReference type="InterPro" id="IPR017880">
    <property type="entry name" value="KilA_N"/>
</dbReference>
<dbReference type="Proteomes" id="UP000244956">
    <property type="component" value="Unassembled WGS sequence"/>
</dbReference>